<organism evidence="1 2">
    <name type="scientific">Parafilimonas terrae</name>
    <dbReference type="NCBI Taxonomy" id="1465490"/>
    <lineage>
        <taxon>Bacteria</taxon>
        <taxon>Pseudomonadati</taxon>
        <taxon>Bacteroidota</taxon>
        <taxon>Chitinophagia</taxon>
        <taxon>Chitinophagales</taxon>
        <taxon>Chitinophagaceae</taxon>
        <taxon>Parafilimonas</taxon>
    </lineage>
</organism>
<reference evidence="1 2" key="1">
    <citation type="submission" date="2016-10" db="EMBL/GenBank/DDBJ databases">
        <authorList>
            <person name="de Groot N.N."/>
        </authorList>
    </citation>
    <scope>NUCLEOTIDE SEQUENCE [LARGE SCALE GENOMIC DNA]</scope>
    <source>
        <strain evidence="1 2">DSM 28286</strain>
    </source>
</reference>
<gene>
    <name evidence="1" type="ORF">SAMN05444277_103323</name>
</gene>
<accession>A0A1I5UIS0</accession>
<dbReference type="STRING" id="1465490.SAMN05444277_103323"/>
<name>A0A1I5UIS0_9BACT</name>
<evidence type="ECO:0000313" key="2">
    <source>
        <dbReference type="Proteomes" id="UP000199031"/>
    </source>
</evidence>
<proteinExistence type="predicted"/>
<evidence type="ECO:0000313" key="1">
    <source>
        <dbReference type="EMBL" id="SFP95184.1"/>
    </source>
</evidence>
<protein>
    <submittedName>
        <fullName evidence="1">Uncharacterized protein</fullName>
    </submittedName>
</protein>
<dbReference type="Proteomes" id="UP000199031">
    <property type="component" value="Unassembled WGS sequence"/>
</dbReference>
<dbReference type="EMBL" id="FOXQ01000003">
    <property type="protein sequence ID" value="SFP95184.1"/>
    <property type="molecule type" value="Genomic_DNA"/>
</dbReference>
<sequence>METRLSRAGRSYYDNKCLSGIFLRTGCSGIYMNKFKLSFQRIDIPDNNNANNLNDCYSIRVFDNTIITTIKKTFREYCLL</sequence>
<dbReference type="AlphaFoldDB" id="A0A1I5UIS0"/>
<keyword evidence="2" id="KW-1185">Reference proteome</keyword>